<dbReference type="Proteomes" id="UP000008068">
    <property type="component" value="Unassembled WGS sequence"/>
</dbReference>
<sequence>MFFYKTVFLFLLVINLTVAAPYPDSIVRVARDIHPLIASIFGLIDPKKPVIPVPPQESVPGPVKPA</sequence>
<evidence type="ECO:0000313" key="2">
    <source>
        <dbReference type="EMBL" id="EGT44565.1"/>
    </source>
</evidence>
<proteinExistence type="predicted"/>
<accession>G0P422</accession>
<reference evidence="3" key="1">
    <citation type="submission" date="2011-07" db="EMBL/GenBank/DDBJ databases">
        <authorList>
            <consortium name="Caenorhabditis brenneri Sequencing and Analysis Consortium"/>
            <person name="Wilson R.K."/>
        </authorList>
    </citation>
    <scope>NUCLEOTIDE SEQUENCE [LARGE SCALE GENOMIC DNA]</scope>
    <source>
        <strain evidence="3">PB2801</strain>
    </source>
</reference>
<keyword evidence="1" id="KW-0732">Signal</keyword>
<dbReference type="EMBL" id="GL380056">
    <property type="protein sequence ID" value="EGT44565.1"/>
    <property type="molecule type" value="Genomic_DNA"/>
</dbReference>
<name>G0P422_CAEBE</name>
<organism evidence="3">
    <name type="scientific">Caenorhabditis brenneri</name>
    <name type="common">Nematode worm</name>
    <dbReference type="NCBI Taxonomy" id="135651"/>
    <lineage>
        <taxon>Eukaryota</taxon>
        <taxon>Metazoa</taxon>
        <taxon>Ecdysozoa</taxon>
        <taxon>Nematoda</taxon>
        <taxon>Chromadorea</taxon>
        <taxon>Rhabditida</taxon>
        <taxon>Rhabditina</taxon>
        <taxon>Rhabditomorpha</taxon>
        <taxon>Rhabditoidea</taxon>
        <taxon>Rhabditidae</taxon>
        <taxon>Peloderinae</taxon>
        <taxon>Caenorhabditis</taxon>
    </lineage>
</organism>
<evidence type="ECO:0000256" key="1">
    <source>
        <dbReference type="SAM" id="SignalP"/>
    </source>
</evidence>
<feature type="chain" id="PRO_5003406334" evidence="1">
    <location>
        <begin position="20"/>
        <end position="66"/>
    </location>
</feature>
<keyword evidence="3" id="KW-1185">Reference proteome</keyword>
<protein>
    <submittedName>
        <fullName evidence="2">Uncharacterized protein</fullName>
    </submittedName>
</protein>
<feature type="signal peptide" evidence="1">
    <location>
        <begin position="1"/>
        <end position="19"/>
    </location>
</feature>
<gene>
    <name evidence="2" type="ORF">CAEBREN_08863</name>
</gene>
<dbReference type="HOGENOM" id="CLU_2833432_0_0_1"/>
<evidence type="ECO:0000313" key="3">
    <source>
        <dbReference type="Proteomes" id="UP000008068"/>
    </source>
</evidence>
<dbReference type="AlphaFoldDB" id="G0P422"/>
<dbReference type="InParanoid" id="G0P422"/>